<keyword evidence="2" id="KW-1185">Reference proteome</keyword>
<evidence type="ECO:0000313" key="2">
    <source>
        <dbReference type="Proteomes" id="UP000219020"/>
    </source>
</evidence>
<protein>
    <submittedName>
        <fullName evidence="1">Uncharacterized protein</fullName>
    </submittedName>
</protein>
<gene>
    <name evidence="1" type="ORF">BTN49_1467</name>
</gene>
<reference evidence="2" key="1">
    <citation type="submission" date="2017-04" db="EMBL/GenBank/DDBJ databases">
        <title>Genome evolution of the luminous symbionts of deep sea anglerfish.</title>
        <authorList>
            <person name="Hendry T.A."/>
        </authorList>
    </citation>
    <scope>NUCLEOTIDE SEQUENCE [LARGE SCALE GENOMIC DNA]</scope>
</reference>
<name>A0A2A5T417_9GAMM</name>
<comment type="caution">
    <text evidence="1">The sequence shown here is derived from an EMBL/GenBank/DDBJ whole genome shotgun (WGS) entry which is preliminary data.</text>
</comment>
<evidence type="ECO:0000313" key="1">
    <source>
        <dbReference type="EMBL" id="PCS22909.1"/>
    </source>
</evidence>
<dbReference type="AlphaFoldDB" id="A0A2A5T417"/>
<dbReference type="Proteomes" id="UP000219020">
    <property type="component" value="Unassembled WGS sequence"/>
</dbReference>
<organism evidence="1 2">
    <name type="scientific">Candidatus Enterovibrio escicola</name>
    <dbReference type="NCBI Taxonomy" id="1927127"/>
    <lineage>
        <taxon>Bacteria</taxon>
        <taxon>Pseudomonadati</taxon>
        <taxon>Pseudomonadota</taxon>
        <taxon>Gammaproteobacteria</taxon>
        <taxon>Vibrionales</taxon>
        <taxon>Vibrionaceae</taxon>
        <taxon>Enterovibrio</taxon>
    </lineage>
</organism>
<sequence>MLPNLPAWIYIQGLSGGDKRKIVELTMNNSGIRNSFRVLHISIDISYTSFKKFTPHRVTTFPLDVLEVMLI</sequence>
<proteinExistence type="predicted"/>
<dbReference type="EMBL" id="NBYY01000013">
    <property type="protein sequence ID" value="PCS22909.1"/>
    <property type="molecule type" value="Genomic_DNA"/>
</dbReference>
<accession>A0A2A5T417</accession>